<organism evidence="3 4">
    <name type="scientific">Adhaeribacter rhizoryzae</name>
    <dbReference type="NCBI Taxonomy" id="2607907"/>
    <lineage>
        <taxon>Bacteria</taxon>
        <taxon>Pseudomonadati</taxon>
        <taxon>Bacteroidota</taxon>
        <taxon>Cytophagia</taxon>
        <taxon>Cytophagales</taxon>
        <taxon>Hymenobacteraceae</taxon>
        <taxon>Adhaeribacter</taxon>
    </lineage>
</organism>
<reference evidence="3 4" key="1">
    <citation type="submission" date="2019-09" db="EMBL/GenBank/DDBJ databases">
        <title>Genome sequence and assembly of Adhaeribacter sp.</title>
        <authorList>
            <person name="Chhetri G."/>
        </authorList>
    </citation>
    <scope>NUCLEOTIDE SEQUENCE [LARGE SCALE GENOMIC DNA]</scope>
    <source>
        <strain evidence="3 4">DK36</strain>
    </source>
</reference>
<dbReference type="Proteomes" id="UP000323426">
    <property type="component" value="Unassembled WGS sequence"/>
</dbReference>
<dbReference type="Gene3D" id="3.90.226.10">
    <property type="entry name" value="2-enoyl-CoA Hydratase, Chain A, domain 1"/>
    <property type="match status" value="1"/>
</dbReference>
<dbReference type="AlphaFoldDB" id="A0A5M6D3R0"/>
<dbReference type="RefSeq" id="WP_150092426.1">
    <property type="nucleotide sequence ID" value="NZ_VWSF01000027.1"/>
</dbReference>
<evidence type="ECO:0000256" key="1">
    <source>
        <dbReference type="SAM" id="SignalP"/>
    </source>
</evidence>
<proteinExistence type="predicted"/>
<dbReference type="GO" id="GO:0006508">
    <property type="term" value="P:proteolysis"/>
    <property type="evidence" value="ECO:0007669"/>
    <property type="project" value="InterPro"/>
</dbReference>
<sequence>MQNRIYRLTLTILFCLQLLIGYGQANTCNCSDNLNTTIQKTEENYAGYPTKVNAKTTKEYNSLVQRLKQKAAGINEPKKCYYLIRDYIKFFNDKHFILSYRNENDYDSLVIDYADSYFQDKKNKNKLTPVEGIYTNPDSTITIGIKKTKADIFQAFKIASKHDNFPKGFVYFTLTPNSKKYIVKDYNSFVSTDFPASQNGNLLYLWNYAIWGKISPQQMTAAEGQELSQWRNNNNGLAFRKLNADFTYLKVPTFINNDDKIQQLVAANDKLIRNTKYLVVDLRGNGGGNTGWIHFISYFMTNPIIQESTYLRLTPENIKHKLNDIAPFATQPIPAEMQKYFPADILNAYKKAYQELPIARESFYPIPSVNFPLDSITRQPEKIALIVDDFCGSSAEYFFYLSKQSKKTISYGTNTLGMMDYEGMSTPTALPYEKFRLTIPISKSSWTDKNPIDKTGFKPDVVINKPQNEWLDFIIKDLPQK</sequence>
<evidence type="ECO:0000313" key="4">
    <source>
        <dbReference type="Proteomes" id="UP000323426"/>
    </source>
</evidence>
<feature type="signal peptide" evidence="1">
    <location>
        <begin position="1"/>
        <end position="25"/>
    </location>
</feature>
<feature type="chain" id="PRO_5024415374" description="Tail specific protease domain-containing protein" evidence="1">
    <location>
        <begin position="26"/>
        <end position="481"/>
    </location>
</feature>
<evidence type="ECO:0000259" key="2">
    <source>
        <dbReference type="Pfam" id="PF03572"/>
    </source>
</evidence>
<dbReference type="EMBL" id="VWSF01000027">
    <property type="protein sequence ID" value="KAA5540369.1"/>
    <property type="molecule type" value="Genomic_DNA"/>
</dbReference>
<dbReference type="InterPro" id="IPR005151">
    <property type="entry name" value="Tail-specific_protease"/>
</dbReference>
<name>A0A5M6D3R0_9BACT</name>
<protein>
    <recommendedName>
        <fullName evidence="2">Tail specific protease domain-containing protein</fullName>
    </recommendedName>
</protein>
<gene>
    <name evidence="3" type="ORF">F0145_22945</name>
</gene>
<keyword evidence="1" id="KW-0732">Signal</keyword>
<comment type="caution">
    <text evidence="3">The sequence shown here is derived from an EMBL/GenBank/DDBJ whole genome shotgun (WGS) entry which is preliminary data.</text>
</comment>
<dbReference type="InterPro" id="IPR029045">
    <property type="entry name" value="ClpP/crotonase-like_dom_sf"/>
</dbReference>
<dbReference type="GO" id="GO:0008236">
    <property type="term" value="F:serine-type peptidase activity"/>
    <property type="evidence" value="ECO:0007669"/>
    <property type="project" value="InterPro"/>
</dbReference>
<feature type="domain" description="Tail specific protease" evidence="2">
    <location>
        <begin position="246"/>
        <end position="462"/>
    </location>
</feature>
<dbReference type="SUPFAM" id="SSF52096">
    <property type="entry name" value="ClpP/crotonase"/>
    <property type="match status" value="1"/>
</dbReference>
<accession>A0A5M6D3R0</accession>
<evidence type="ECO:0000313" key="3">
    <source>
        <dbReference type="EMBL" id="KAA5540369.1"/>
    </source>
</evidence>
<dbReference type="Pfam" id="PF03572">
    <property type="entry name" value="Peptidase_S41"/>
    <property type="match status" value="1"/>
</dbReference>
<keyword evidence="4" id="KW-1185">Reference proteome</keyword>